<feature type="transmembrane region" description="Helical" evidence="1">
    <location>
        <begin position="20"/>
        <end position="41"/>
    </location>
</feature>
<sequence length="76" mass="7960">MPQLRTPGPRRSPDHRPAVVKTAAWAAGGFATAVGSLVTAAGELQIPDSTVRFAITAMGVIAALAQFVAAAYIWRR</sequence>
<proteinExistence type="predicted"/>
<keyword evidence="1" id="KW-1133">Transmembrane helix</keyword>
<keyword evidence="1" id="KW-0812">Transmembrane</keyword>
<keyword evidence="3" id="KW-1185">Reference proteome</keyword>
<name>A0ABV8J651_9ACTN</name>
<feature type="transmembrane region" description="Helical" evidence="1">
    <location>
        <begin position="53"/>
        <end position="74"/>
    </location>
</feature>
<dbReference type="EMBL" id="JBHSBL010000028">
    <property type="protein sequence ID" value="MFC4071749.1"/>
    <property type="molecule type" value="Genomic_DNA"/>
</dbReference>
<comment type="caution">
    <text evidence="2">The sequence shown here is derived from an EMBL/GenBank/DDBJ whole genome shotgun (WGS) entry which is preliminary data.</text>
</comment>
<dbReference type="RefSeq" id="WP_378072619.1">
    <property type="nucleotide sequence ID" value="NZ_JBHSBL010000028.1"/>
</dbReference>
<organism evidence="2 3">
    <name type="scientific">Actinoplanes subglobosus</name>
    <dbReference type="NCBI Taxonomy" id="1547892"/>
    <lineage>
        <taxon>Bacteria</taxon>
        <taxon>Bacillati</taxon>
        <taxon>Actinomycetota</taxon>
        <taxon>Actinomycetes</taxon>
        <taxon>Micromonosporales</taxon>
        <taxon>Micromonosporaceae</taxon>
        <taxon>Actinoplanes</taxon>
    </lineage>
</organism>
<reference evidence="3" key="1">
    <citation type="journal article" date="2019" name="Int. J. Syst. Evol. Microbiol.">
        <title>The Global Catalogue of Microorganisms (GCM) 10K type strain sequencing project: providing services to taxonomists for standard genome sequencing and annotation.</title>
        <authorList>
            <consortium name="The Broad Institute Genomics Platform"/>
            <consortium name="The Broad Institute Genome Sequencing Center for Infectious Disease"/>
            <person name="Wu L."/>
            <person name="Ma J."/>
        </authorList>
    </citation>
    <scope>NUCLEOTIDE SEQUENCE [LARGE SCALE GENOMIC DNA]</scope>
    <source>
        <strain evidence="3">TBRC 5832</strain>
    </source>
</reference>
<accession>A0ABV8J651</accession>
<keyword evidence="1" id="KW-0472">Membrane</keyword>
<protein>
    <submittedName>
        <fullName evidence="2">Uncharacterized protein</fullName>
    </submittedName>
</protein>
<evidence type="ECO:0000313" key="3">
    <source>
        <dbReference type="Proteomes" id="UP001595867"/>
    </source>
</evidence>
<evidence type="ECO:0000256" key="1">
    <source>
        <dbReference type="SAM" id="Phobius"/>
    </source>
</evidence>
<dbReference type="Proteomes" id="UP001595867">
    <property type="component" value="Unassembled WGS sequence"/>
</dbReference>
<gene>
    <name evidence="2" type="ORF">ACFO0C_43010</name>
</gene>
<evidence type="ECO:0000313" key="2">
    <source>
        <dbReference type="EMBL" id="MFC4071749.1"/>
    </source>
</evidence>